<evidence type="ECO:0000256" key="1">
    <source>
        <dbReference type="SAM" id="SignalP"/>
    </source>
</evidence>
<evidence type="ECO:0000313" key="3">
    <source>
        <dbReference type="Proteomes" id="UP001597533"/>
    </source>
</evidence>
<keyword evidence="1" id="KW-0732">Signal</keyword>
<dbReference type="EMBL" id="JBHUOV010000015">
    <property type="protein sequence ID" value="MFD2824575.1"/>
    <property type="molecule type" value="Genomic_DNA"/>
</dbReference>
<comment type="caution">
    <text evidence="2">The sequence shown here is derived from an EMBL/GenBank/DDBJ whole genome shotgun (WGS) entry which is preliminary data.</text>
</comment>
<dbReference type="RefSeq" id="WP_183489021.1">
    <property type="nucleotide sequence ID" value="NZ_JBHUOV010000015.1"/>
</dbReference>
<proteinExistence type="predicted"/>
<feature type="chain" id="PRO_5045498281" evidence="1">
    <location>
        <begin position="25"/>
        <end position="204"/>
    </location>
</feature>
<protein>
    <submittedName>
        <fullName evidence="2">Uncharacterized protein</fullName>
    </submittedName>
</protein>
<gene>
    <name evidence="2" type="ORF">ACFS5M_12915</name>
</gene>
<organism evidence="2 3">
    <name type="scientific">Lacinutrix iliipiscaria</name>
    <dbReference type="NCBI Taxonomy" id="1230532"/>
    <lineage>
        <taxon>Bacteria</taxon>
        <taxon>Pseudomonadati</taxon>
        <taxon>Bacteroidota</taxon>
        <taxon>Flavobacteriia</taxon>
        <taxon>Flavobacteriales</taxon>
        <taxon>Flavobacteriaceae</taxon>
        <taxon>Lacinutrix</taxon>
    </lineage>
</organism>
<sequence length="204" mass="22742">MKNLKLMMLLFGLCTIITTQTTFAQDDSKSAAEKTELKRQMNNEAGEVANTMLQELKVLRKKHEDATPEQRVAINEEIEAIKAAYDKEIKGVHGDNADMAEIQAEKIRNEAVANELAAEAVLNDKKYSLEDKEEFIGEAKARLAVVKKRVLEAEANGEITDVEAKQRKIKISAIEEKLAQHAVSVSNAKVKIAQRVQELNALQQ</sequence>
<evidence type="ECO:0000313" key="2">
    <source>
        <dbReference type="EMBL" id="MFD2824575.1"/>
    </source>
</evidence>
<name>A0ABW5WTR6_9FLAO</name>
<accession>A0ABW5WTR6</accession>
<dbReference type="Proteomes" id="UP001597533">
    <property type="component" value="Unassembled WGS sequence"/>
</dbReference>
<keyword evidence="3" id="KW-1185">Reference proteome</keyword>
<feature type="signal peptide" evidence="1">
    <location>
        <begin position="1"/>
        <end position="24"/>
    </location>
</feature>
<reference evidence="3" key="1">
    <citation type="journal article" date="2019" name="Int. J. Syst. Evol. Microbiol.">
        <title>The Global Catalogue of Microorganisms (GCM) 10K type strain sequencing project: providing services to taxonomists for standard genome sequencing and annotation.</title>
        <authorList>
            <consortium name="The Broad Institute Genomics Platform"/>
            <consortium name="The Broad Institute Genome Sequencing Center for Infectious Disease"/>
            <person name="Wu L."/>
            <person name="Ma J."/>
        </authorList>
    </citation>
    <scope>NUCLEOTIDE SEQUENCE [LARGE SCALE GENOMIC DNA]</scope>
    <source>
        <strain evidence="3">KCTC 32141</strain>
    </source>
</reference>